<protein>
    <recommendedName>
        <fullName evidence="4">DoxX family protein</fullName>
    </recommendedName>
</protein>
<gene>
    <name evidence="2" type="ORF">HH212_05820</name>
</gene>
<keyword evidence="1" id="KW-0472">Membrane</keyword>
<evidence type="ECO:0000256" key="1">
    <source>
        <dbReference type="SAM" id="Phobius"/>
    </source>
</evidence>
<evidence type="ECO:0000313" key="3">
    <source>
        <dbReference type="Proteomes" id="UP000502415"/>
    </source>
</evidence>
<reference evidence="2 3" key="1">
    <citation type="submission" date="2020-04" db="EMBL/GenBank/DDBJ databases">
        <title>Genome sequencing of novel species.</title>
        <authorList>
            <person name="Heo J."/>
            <person name="Kim S.-J."/>
            <person name="Kim J.-S."/>
            <person name="Hong S.-B."/>
            <person name="Kwon S.-W."/>
        </authorList>
    </citation>
    <scope>NUCLEOTIDE SEQUENCE [LARGE SCALE GENOMIC DNA]</scope>
    <source>
        <strain evidence="2 3">GN2-R2</strain>
    </source>
</reference>
<feature type="transmembrane region" description="Helical" evidence="1">
    <location>
        <begin position="12"/>
        <end position="30"/>
    </location>
</feature>
<keyword evidence="1" id="KW-1133">Transmembrane helix</keyword>
<dbReference type="EMBL" id="CP051685">
    <property type="protein sequence ID" value="QJD99598.1"/>
    <property type="molecule type" value="Genomic_DNA"/>
</dbReference>
<organism evidence="2 3">
    <name type="scientific">Massilia forsythiae</name>
    <dbReference type="NCBI Taxonomy" id="2728020"/>
    <lineage>
        <taxon>Bacteria</taxon>
        <taxon>Pseudomonadati</taxon>
        <taxon>Pseudomonadota</taxon>
        <taxon>Betaproteobacteria</taxon>
        <taxon>Burkholderiales</taxon>
        <taxon>Oxalobacteraceae</taxon>
        <taxon>Telluria group</taxon>
        <taxon>Massilia</taxon>
    </lineage>
</organism>
<proteinExistence type="predicted"/>
<dbReference type="AlphaFoldDB" id="A0A7Z2VUV0"/>
<evidence type="ECO:0008006" key="4">
    <source>
        <dbReference type="Google" id="ProtNLM"/>
    </source>
</evidence>
<accession>A0A7Z2VUV0</accession>
<dbReference type="KEGG" id="mfy:HH212_05820"/>
<name>A0A7Z2VUV0_9BURK</name>
<evidence type="ECO:0000313" key="2">
    <source>
        <dbReference type="EMBL" id="QJD99598.1"/>
    </source>
</evidence>
<feature type="transmembrane region" description="Helical" evidence="1">
    <location>
        <begin position="42"/>
        <end position="65"/>
    </location>
</feature>
<feature type="transmembrane region" description="Helical" evidence="1">
    <location>
        <begin position="99"/>
        <end position="118"/>
    </location>
</feature>
<keyword evidence="3" id="KW-1185">Reference proteome</keyword>
<dbReference type="RefSeq" id="WP_169434559.1">
    <property type="nucleotide sequence ID" value="NZ_CP051685.1"/>
</dbReference>
<dbReference type="Proteomes" id="UP000502415">
    <property type="component" value="Chromosome"/>
</dbReference>
<keyword evidence="1" id="KW-0812">Transmembrane</keyword>
<sequence>MRLPVPASPLVRGFYIVCLAGAAFNHVRILAEHGLWWDYGGIHPFIAGFWTALNLFDSLAIVLLLLAPRAGLALTTAIIVADVAVNACAGLAYGFDWRAFGAQALFMVIVLATVGPAWRDLGRRNRAVQPPITLR</sequence>
<feature type="transmembrane region" description="Helical" evidence="1">
    <location>
        <begin position="72"/>
        <end position="93"/>
    </location>
</feature>